<protein>
    <submittedName>
        <fullName evidence="2">Uncharacterized protein</fullName>
    </submittedName>
</protein>
<organism evidence="2 3">
    <name type="scientific">Tanacetum coccineum</name>
    <dbReference type="NCBI Taxonomy" id="301880"/>
    <lineage>
        <taxon>Eukaryota</taxon>
        <taxon>Viridiplantae</taxon>
        <taxon>Streptophyta</taxon>
        <taxon>Embryophyta</taxon>
        <taxon>Tracheophyta</taxon>
        <taxon>Spermatophyta</taxon>
        <taxon>Magnoliopsida</taxon>
        <taxon>eudicotyledons</taxon>
        <taxon>Gunneridae</taxon>
        <taxon>Pentapetalae</taxon>
        <taxon>asterids</taxon>
        <taxon>campanulids</taxon>
        <taxon>Asterales</taxon>
        <taxon>Asteraceae</taxon>
        <taxon>Asteroideae</taxon>
        <taxon>Anthemideae</taxon>
        <taxon>Anthemidinae</taxon>
        <taxon>Tanacetum</taxon>
    </lineage>
</organism>
<reference evidence="2" key="2">
    <citation type="submission" date="2022-01" db="EMBL/GenBank/DDBJ databases">
        <authorList>
            <person name="Yamashiro T."/>
            <person name="Shiraishi A."/>
            <person name="Satake H."/>
            <person name="Nakayama K."/>
        </authorList>
    </citation>
    <scope>NUCLEOTIDE SEQUENCE</scope>
</reference>
<accession>A0ABQ5E608</accession>
<dbReference type="EMBL" id="BQNB010015970">
    <property type="protein sequence ID" value="GJT46269.1"/>
    <property type="molecule type" value="Genomic_DNA"/>
</dbReference>
<proteinExistence type="predicted"/>
<sequence length="108" mass="12609">MTRNDKLELSVDLVPKSGNPAKFVKSPYRLAPLELQELSEQLQELQDEEEHGVHLKLKLELLRKEKLYAKVLTNVFIAKLLNIVKPITSLTERDQKYEWGEIVCFIYL</sequence>
<name>A0ABQ5E608_9ASTR</name>
<evidence type="ECO:0000313" key="2">
    <source>
        <dbReference type="EMBL" id="GJT46269.1"/>
    </source>
</evidence>
<keyword evidence="3" id="KW-1185">Reference proteome</keyword>
<feature type="coiled-coil region" evidence="1">
    <location>
        <begin position="28"/>
        <end position="55"/>
    </location>
</feature>
<comment type="caution">
    <text evidence="2">The sequence shown here is derived from an EMBL/GenBank/DDBJ whole genome shotgun (WGS) entry which is preliminary data.</text>
</comment>
<evidence type="ECO:0000256" key="1">
    <source>
        <dbReference type="SAM" id="Coils"/>
    </source>
</evidence>
<evidence type="ECO:0000313" key="3">
    <source>
        <dbReference type="Proteomes" id="UP001151760"/>
    </source>
</evidence>
<keyword evidence="1" id="KW-0175">Coiled coil</keyword>
<dbReference type="Proteomes" id="UP001151760">
    <property type="component" value="Unassembled WGS sequence"/>
</dbReference>
<reference evidence="2" key="1">
    <citation type="journal article" date="2022" name="Int. J. Mol. Sci.">
        <title>Draft Genome of Tanacetum Coccineum: Genomic Comparison of Closely Related Tanacetum-Family Plants.</title>
        <authorList>
            <person name="Yamashiro T."/>
            <person name="Shiraishi A."/>
            <person name="Nakayama K."/>
            <person name="Satake H."/>
        </authorList>
    </citation>
    <scope>NUCLEOTIDE SEQUENCE</scope>
</reference>
<gene>
    <name evidence="2" type="ORF">Tco_0954984</name>
</gene>